<feature type="compositionally biased region" description="Polar residues" evidence="1">
    <location>
        <begin position="460"/>
        <end position="473"/>
    </location>
</feature>
<feature type="region of interest" description="Disordered" evidence="1">
    <location>
        <begin position="13"/>
        <end position="35"/>
    </location>
</feature>
<dbReference type="EMBL" id="GL379915">
    <property type="protein sequence ID" value="EGT34621.1"/>
    <property type="molecule type" value="Genomic_DNA"/>
</dbReference>
<dbReference type="InParanoid" id="G0NNM0"/>
<gene>
    <name evidence="2" type="ORF">CAEBREN_23093</name>
</gene>
<dbReference type="Proteomes" id="UP000008068">
    <property type="component" value="Unassembled WGS sequence"/>
</dbReference>
<name>G0NNM0_CAEBE</name>
<dbReference type="AlphaFoldDB" id="G0NNM0"/>
<keyword evidence="3" id="KW-1185">Reference proteome</keyword>
<evidence type="ECO:0000313" key="3">
    <source>
        <dbReference type="Proteomes" id="UP000008068"/>
    </source>
</evidence>
<feature type="compositionally biased region" description="Polar residues" evidence="1">
    <location>
        <begin position="21"/>
        <end position="35"/>
    </location>
</feature>
<feature type="region of interest" description="Disordered" evidence="1">
    <location>
        <begin position="455"/>
        <end position="477"/>
    </location>
</feature>
<reference evidence="3" key="1">
    <citation type="submission" date="2011-07" db="EMBL/GenBank/DDBJ databases">
        <authorList>
            <consortium name="Caenorhabditis brenneri Sequencing and Analysis Consortium"/>
            <person name="Wilson R.K."/>
        </authorList>
    </citation>
    <scope>NUCLEOTIDE SEQUENCE [LARGE SCALE GENOMIC DNA]</scope>
    <source>
        <strain evidence="3">PB2801</strain>
    </source>
</reference>
<evidence type="ECO:0000256" key="1">
    <source>
        <dbReference type="SAM" id="MobiDB-lite"/>
    </source>
</evidence>
<proteinExistence type="predicted"/>
<accession>G0NNM0</accession>
<evidence type="ECO:0000313" key="2">
    <source>
        <dbReference type="EMBL" id="EGT34621.1"/>
    </source>
</evidence>
<dbReference type="HOGENOM" id="CLU_357618_0_0_1"/>
<sequence>MCGQLLRPAQETGVEKVKSMASHQQTPIQHSPELNMSNGNSLYGYDGANFSRLTEHLVFAFLGGYVSMDDLPCLGDLANGIGGFHRTTSISMNSYSESSQVESLGLNGNLHQLSTISMDLNFVSRIMEDLRKSVKTSECYQEPVESVSILLDSLDASLTACSPPEHTSQRTDEIESLPENSINAHFICNKFVKDILNLVHPTPSMPFQQCDFTGIFVLSTTDNRSHFDSLDSNNGPDILFENLAFKQHKINVNRTTEIQEVALTNHHHALTSGNLESQFHRHHKNLDDVPVSNLCPTRAWNNEPIHDGNTFAIPNPRTLMDYLYGDLEIPRFLDTESSSMQPEDLCFTIGNNGEGPTFSVPSPSQLMNFLYGNLESPVFLFSESIEELVHSISNYADRYSDGSSMGKLVSQSADHTNKESYQCSAMNSSAIPETVFGLMTKSLCDSSGFTNGMDFERVRNPSNSQSAEGSSEVSDSKLSYHQDDFSVVYHEPRGPFPKNPTNFFSTASLFLYKCEDDEENMTKDSSSFTSNTDESSLMDKNSVSNYCENPEVYASSPGCDQKVCNSSSSMFDHPCFLEDCGSDDDSEVADLSGCMHSGVFVSNENIFNILSMPVESENGSLFDENEITPASSISVECNGERISLDSSFFDLNDHDDNLEMYGLSNQDQYTDIGYKCESPSWPGKSEGQTQKSLTLIPNLNKDDTANETSTADSSLFHSNTDETSVMNKNWTDEIYERNSENSVSQCCFNHMNCDLETSLIDAGRMDCLPLLHLCNDGFGDSIEHQSLKNDENNLKMIFDQFHEGLSKDDNSIYKLPCSVELLGLSSFSFDISDHDEFLEWYGINDQDQFMDGDWTCDSPTWPRKM</sequence>
<protein>
    <submittedName>
        <fullName evidence="2">Uncharacterized protein</fullName>
    </submittedName>
</protein>
<organism evidence="3">
    <name type="scientific">Caenorhabditis brenneri</name>
    <name type="common">Nematode worm</name>
    <dbReference type="NCBI Taxonomy" id="135651"/>
    <lineage>
        <taxon>Eukaryota</taxon>
        <taxon>Metazoa</taxon>
        <taxon>Ecdysozoa</taxon>
        <taxon>Nematoda</taxon>
        <taxon>Chromadorea</taxon>
        <taxon>Rhabditida</taxon>
        <taxon>Rhabditina</taxon>
        <taxon>Rhabditomorpha</taxon>
        <taxon>Rhabditoidea</taxon>
        <taxon>Rhabditidae</taxon>
        <taxon>Peloderinae</taxon>
        <taxon>Caenorhabditis</taxon>
    </lineage>
</organism>